<dbReference type="Gene3D" id="3.30.420.270">
    <property type="match status" value="1"/>
</dbReference>
<evidence type="ECO:0000256" key="6">
    <source>
        <dbReference type="ARBA" id="ARBA00023136"/>
    </source>
</evidence>
<dbReference type="Proteomes" id="UP000033202">
    <property type="component" value="Unassembled WGS sequence"/>
</dbReference>
<keyword evidence="7" id="KW-0653">Protein transport</keyword>
<evidence type="ECO:0000313" key="10">
    <source>
        <dbReference type="Proteomes" id="UP000033202"/>
    </source>
</evidence>
<comment type="caution">
    <text evidence="9">The sequence shown here is derived from an EMBL/GenBank/DDBJ whole genome shotgun (WGS) entry which is preliminary data.</text>
</comment>
<dbReference type="OrthoDB" id="7573672at2"/>
<dbReference type="Pfam" id="PF02472">
    <property type="entry name" value="ExbD"/>
    <property type="match status" value="1"/>
</dbReference>
<name>A0A0E9MQT7_9SPHN</name>
<organism evidence="9 10">
    <name type="scientific">Sphingomonas changbaiensis NBRC 104936</name>
    <dbReference type="NCBI Taxonomy" id="1219043"/>
    <lineage>
        <taxon>Bacteria</taxon>
        <taxon>Pseudomonadati</taxon>
        <taxon>Pseudomonadota</taxon>
        <taxon>Alphaproteobacteria</taxon>
        <taxon>Sphingomonadales</taxon>
        <taxon>Sphingomonadaceae</taxon>
        <taxon>Sphingomonas</taxon>
    </lineage>
</organism>
<comment type="subcellular location">
    <subcellularLocation>
        <location evidence="1">Cell membrane</location>
        <topology evidence="1">Single-pass membrane protein</topology>
    </subcellularLocation>
    <subcellularLocation>
        <location evidence="7">Cell membrane</location>
        <topology evidence="7">Single-pass type II membrane protein</topology>
    </subcellularLocation>
</comment>
<dbReference type="STRING" id="1219043.SCH01S_39_01430"/>
<keyword evidence="3" id="KW-1003">Cell membrane</keyword>
<keyword evidence="4 7" id="KW-0812">Transmembrane</keyword>
<evidence type="ECO:0000256" key="2">
    <source>
        <dbReference type="ARBA" id="ARBA00005811"/>
    </source>
</evidence>
<sequence length="137" mass="14978">MHRTTAPAAEFQPFSQMNTTPLIDILLVLLIMFILTIPAQMHKVGIDLPSPRPGLAAQPETHRLAIAADGTLSWDGLPLADADLVPRLHAIAGRPEATLQLQSAAETRYARFDAILADVKRAGITRLGFVGNERFRF</sequence>
<evidence type="ECO:0000256" key="1">
    <source>
        <dbReference type="ARBA" id="ARBA00004162"/>
    </source>
</evidence>
<reference evidence="9 10" key="1">
    <citation type="submission" date="2015-04" db="EMBL/GenBank/DDBJ databases">
        <title>Whole genome shotgun sequence of Sphingomonas changbaiensis NBRC 104936.</title>
        <authorList>
            <person name="Katano-Makiyama Y."/>
            <person name="Hosoyama A."/>
            <person name="Hashimoto M."/>
            <person name="Noguchi M."/>
            <person name="Tsuchikane K."/>
            <person name="Ohji S."/>
            <person name="Yamazoe A."/>
            <person name="Ichikawa N."/>
            <person name="Kimura A."/>
            <person name="Fujita N."/>
        </authorList>
    </citation>
    <scope>NUCLEOTIDE SEQUENCE [LARGE SCALE GENOMIC DNA]</scope>
    <source>
        <strain evidence="9 10">NBRC 104936</strain>
    </source>
</reference>
<keyword evidence="5 8" id="KW-1133">Transmembrane helix</keyword>
<keyword evidence="7" id="KW-0813">Transport</keyword>
<evidence type="ECO:0000256" key="7">
    <source>
        <dbReference type="RuleBase" id="RU003879"/>
    </source>
</evidence>
<dbReference type="GO" id="GO:0022857">
    <property type="term" value="F:transmembrane transporter activity"/>
    <property type="evidence" value="ECO:0007669"/>
    <property type="project" value="InterPro"/>
</dbReference>
<dbReference type="PANTHER" id="PTHR30558:SF7">
    <property type="entry name" value="TOL-PAL SYSTEM PROTEIN TOLR"/>
    <property type="match status" value="1"/>
</dbReference>
<dbReference type="AlphaFoldDB" id="A0A0E9MQT7"/>
<comment type="similarity">
    <text evidence="2 7">Belongs to the ExbD/TolR family.</text>
</comment>
<feature type="transmembrane region" description="Helical" evidence="8">
    <location>
        <begin position="20"/>
        <end position="39"/>
    </location>
</feature>
<dbReference type="PANTHER" id="PTHR30558">
    <property type="entry name" value="EXBD MEMBRANE COMPONENT OF PMF-DRIVEN MACROMOLECULE IMPORT SYSTEM"/>
    <property type="match status" value="1"/>
</dbReference>
<gene>
    <name evidence="9" type="ORF">SCH01S_39_01430</name>
</gene>
<evidence type="ECO:0000256" key="8">
    <source>
        <dbReference type="SAM" id="Phobius"/>
    </source>
</evidence>
<dbReference type="RefSeq" id="WP_046348653.1">
    <property type="nucleotide sequence ID" value="NZ_BBWU01000039.1"/>
</dbReference>
<protein>
    <submittedName>
        <fullName evidence="9">Putative biopolymer transport protein</fullName>
    </submittedName>
</protein>
<dbReference type="InterPro" id="IPR003400">
    <property type="entry name" value="ExbD"/>
</dbReference>
<accession>A0A0E9MQT7</accession>
<keyword evidence="10" id="KW-1185">Reference proteome</keyword>
<evidence type="ECO:0000256" key="3">
    <source>
        <dbReference type="ARBA" id="ARBA00022475"/>
    </source>
</evidence>
<evidence type="ECO:0000313" key="9">
    <source>
        <dbReference type="EMBL" id="GAO39858.1"/>
    </source>
</evidence>
<evidence type="ECO:0000256" key="5">
    <source>
        <dbReference type="ARBA" id="ARBA00022989"/>
    </source>
</evidence>
<keyword evidence="6 8" id="KW-0472">Membrane</keyword>
<evidence type="ECO:0000256" key="4">
    <source>
        <dbReference type="ARBA" id="ARBA00022692"/>
    </source>
</evidence>
<proteinExistence type="inferred from homology"/>
<dbReference type="GO" id="GO:0005886">
    <property type="term" value="C:plasma membrane"/>
    <property type="evidence" value="ECO:0007669"/>
    <property type="project" value="UniProtKB-SubCell"/>
</dbReference>
<dbReference type="GO" id="GO:0015031">
    <property type="term" value="P:protein transport"/>
    <property type="evidence" value="ECO:0007669"/>
    <property type="project" value="UniProtKB-KW"/>
</dbReference>
<dbReference type="EMBL" id="BBWU01000039">
    <property type="protein sequence ID" value="GAO39858.1"/>
    <property type="molecule type" value="Genomic_DNA"/>
</dbReference>